<dbReference type="InterPro" id="IPR036271">
    <property type="entry name" value="Tet_transcr_reg_TetR-rel_C_sf"/>
</dbReference>
<dbReference type="OrthoDB" id="2570341at2"/>
<evidence type="ECO:0000256" key="2">
    <source>
        <dbReference type="ARBA" id="ARBA00023125"/>
    </source>
</evidence>
<dbReference type="InterPro" id="IPR009057">
    <property type="entry name" value="Homeodomain-like_sf"/>
</dbReference>
<evidence type="ECO:0000259" key="5">
    <source>
        <dbReference type="PROSITE" id="PS50977"/>
    </source>
</evidence>
<dbReference type="InterPro" id="IPR001647">
    <property type="entry name" value="HTH_TetR"/>
</dbReference>
<evidence type="ECO:0000256" key="3">
    <source>
        <dbReference type="ARBA" id="ARBA00023163"/>
    </source>
</evidence>
<dbReference type="AlphaFoldDB" id="A0A4Z1EBE9"/>
<evidence type="ECO:0000313" key="7">
    <source>
        <dbReference type="Proteomes" id="UP000297318"/>
    </source>
</evidence>
<comment type="caution">
    <text evidence="6">The sequence shown here is derived from an EMBL/GenBank/DDBJ whole genome shotgun (WGS) entry which is preliminary data.</text>
</comment>
<keyword evidence="1" id="KW-0805">Transcription regulation</keyword>
<dbReference type="RefSeq" id="WP_135848887.1">
    <property type="nucleotide sequence ID" value="NZ_RHPJ01000001.1"/>
</dbReference>
<keyword evidence="3" id="KW-0804">Transcription</keyword>
<dbReference type="Pfam" id="PF00440">
    <property type="entry name" value="TetR_N"/>
    <property type="match status" value="1"/>
</dbReference>
<dbReference type="PROSITE" id="PS50977">
    <property type="entry name" value="HTH_TETR_2"/>
    <property type="match status" value="1"/>
</dbReference>
<reference evidence="6 7" key="1">
    <citation type="submission" date="2018-11" db="EMBL/GenBank/DDBJ databases">
        <title>Complete genome sequencing of the Actinobacteria Serinibacter sp. K3-2.</title>
        <authorList>
            <person name="Rakitin A.L."/>
            <person name="Beletsky A.V."/>
            <person name="Mardanov A.V."/>
            <person name="Ravin N.V."/>
            <person name="Gromova A.S."/>
            <person name="Filippova S.N."/>
            <person name="Gal'Chenko V.F."/>
        </authorList>
    </citation>
    <scope>NUCLEOTIDE SEQUENCE [LARGE SCALE GENOMIC DNA]</scope>
    <source>
        <strain evidence="6 7">K3-2</strain>
    </source>
</reference>
<dbReference type="GO" id="GO:0000976">
    <property type="term" value="F:transcription cis-regulatory region binding"/>
    <property type="evidence" value="ECO:0007669"/>
    <property type="project" value="TreeGrafter"/>
</dbReference>
<accession>A0A4Z1EBE9</accession>
<dbReference type="Gene3D" id="1.10.357.10">
    <property type="entry name" value="Tetracycline Repressor, domain 2"/>
    <property type="match status" value="1"/>
</dbReference>
<dbReference type="InterPro" id="IPR050109">
    <property type="entry name" value="HTH-type_TetR-like_transc_reg"/>
</dbReference>
<dbReference type="Proteomes" id="UP000297318">
    <property type="component" value="Unassembled WGS sequence"/>
</dbReference>
<evidence type="ECO:0000256" key="4">
    <source>
        <dbReference type="PROSITE-ProRule" id="PRU00335"/>
    </source>
</evidence>
<dbReference type="EMBL" id="RHPJ01000001">
    <property type="protein sequence ID" value="TGO06741.1"/>
    <property type="molecule type" value="Genomic_DNA"/>
</dbReference>
<sequence length="257" mass="28327">MTTEPTPEHRRRLELLWLPPETSARGRRPRFSREDVVAAGLAVAAAEGLAGVTMRRVATELGTGAMSLYTYVPGRDELLDLMIDAAYAGLDLPGASDLSEGAGNGWRAPLLHYAESLMLMYAAHPWLLDLNQWRLPLAPHVLDAEEAGLRILASTPLDPEQVVAIRDLLETFVHGLARELSQERRDGDATGLGHEDYWSQQSHFWETHFDPERYPTMTRMWLAGAFEADRSSTETALAPILDAVERAIAAVAPPPPS</sequence>
<dbReference type="SUPFAM" id="SSF46689">
    <property type="entry name" value="Homeodomain-like"/>
    <property type="match status" value="1"/>
</dbReference>
<name>A0A4Z1EBE9_9MICO</name>
<proteinExistence type="predicted"/>
<dbReference type="GO" id="GO:0045892">
    <property type="term" value="P:negative regulation of DNA-templated transcription"/>
    <property type="evidence" value="ECO:0007669"/>
    <property type="project" value="InterPro"/>
</dbReference>
<organism evidence="6 7">
    <name type="scientific">Serinibacter arcticus</name>
    <dbReference type="NCBI Taxonomy" id="1655435"/>
    <lineage>
        <taxon>Bacteria</taxon>
        <taxon>Bacillati</taxon>
        <taxon>Actinomycetota</taxon>
        <taxon>Actinomycetes</taxon>
        <taxon>Micrococcales</taxon>
        <taxon>Beutenbergiaceae</taxon>
        <taxon>Serinibacter</taxon>
    </lineage>
</organism>
<keyword evidence="7" id="KW-1185">Reference proteome</keyword>
<dbReference type="SUPFAM" id="SSF48498">
    <property type="entry name" value="Tetracyclin repressor-like, C-terminal domain"/>
    <property type="match status" value="1"/>
</dbReference>
<dbReference type="Gene3D" id="1.10.10.60">
    <property type="entry name" value="Homeodomain-like"/>
    <property type="match status" value="1"/>
</dbReference>
<gene>
    <name evidence="6" type="ORF">SERN_0933</name>
</gene>
<dbReference type="InterPro" id="IPR004111">
    <property type="entry name" value="Repressor_TetR_C"/>
</dbReference>
<evidence type="ECO:0000313" key="6">
    <source>
        <dbReference type="EMBL" id="TGO06741.1"/>
    </source>
</evidence>
<evidence type="ECO:0000256" key="1">
    <source>
        <dbReference type="ARBA" id="ARBA00023015"/>
    </source>
</evidence>
<feature type="DNA-binding region" description="H-T-H motif" evidence="4">
    <location>
        <begin position="53"/>
        <end position="72"/>
    </location>
</feature>
<dbReference type="GO" id="GO:0003700">
    <property type="term" value="F:DNA-binding transcription factor activity"/>
    <property type="evidence" value="ECO:0007669"/>
    <property type="project" value="TreeGrafter"/>
</dbReference>
<dbReference type="PANTHER" id="PTHR30055:SF151">
    <property type="entry name" value="TRANSCRIPTIONAL REGULATORY PROTEIN"/>
    <property type="match status" value="1"/>
</dbReference>
<feature type="domain" description="HTH tetR-type" evidence="5">
    <location>
        <begin position="30"/>
        <end position="90"/>
    </location>
</feature>
<dbReference type="Pfam" id="PF02909">
    <property type="entry name" value="TetR_C_1"/>
    <property type="match status" value="1"/>
</dbReference>
<protein>
    <submittedName>
        <fullName evidence="6">Transcriptional regulator, TetR family</fullName>
    </submittedName>
</protein>
<keyword evidence="2 4" id="KW-0238">DNA-binding</keyword>
<dbReference type="PANTHER" id="PTHR30055">
    <property type="entry name" value="HTH-TYPE TRANSCRIPTIONAL REGULATOR RUTR"/>
    <property type="match status" value="1"/>
</dbReference>